<organism evidence="2">
    <name type="scientific">Anguilla anguilla</name>
    <name type="common">European freshwater eel</name>
    <name type="synonym">Muraena anguilla</name>
    <dbReference type="NCBI Taxonomy" id="7936"/>
    <lineage>
        <taxon>Eukaryota</taxon>
        <taxon>Metazoa</taxon>
        <taxon>Chordata</taxon>
        <taxon>Craniata</taxon>
        <taxon>Vertebrata</taxon>
        <taxon>Euteleostomi</taxon>
        <taxon>Actinopterygii</taxon>
        <taxon>Neopterygii</taxon>
        <taxon>Teleostei</taxon>
        <taxon>Anguilliformes</taxon>
        <taxon>Anguillidae</taxon>
        <taxon>Anguilla</taxon>
    </lineage>
</organism>
<evidence type="ECO:0000313" key="2">
    <source>
        <dbReference type="EMBL" id="JAH42049.1"/>
    </source>
</evidence>
<reference evidence="2" key="1">
    <citation type="submission" date="2014-11" db="EMBL/GenBank/DDBJ databases">
        <authorList>
            <person name="Amaro Gonzalez C."/>
        </authorList>
    </citation>
    <scope>NUCLEOTIDE SEQUENCE</scope>
</reference>
<feature type="chain" id="PRO_5002432945" evidence="1">
    <location>
        <begin position="20"/>
        <end position="42"/>
    </location>
</feature>
<keyword evidence="1" id="KW-0732">Signal</keyword>
<protein>
    <submittedName>
        <fullName evidence="2">Uncharacterized protein</fullName>
    </submittedName>
</protein>
<name>A0A0E9SKY5_ANGAN</name>
<reference evidence="2" key="2">
    <citation type="journal article" date="2015" name="Fish Shellfish Immunol.">
        <title>Early steps in the European eel (Anguilla anguilla)-Vibrio vulnificus interaction in the gills: Role of the RtxA13 toxin.</title>
        <authorList>
            <person name="Callol A."/>
            <person name="Pajuelo D."/>
            <person name="Ebbesson L."/>
            <person name="Teles M."/>
            <person name="MacKenzie S."/>
            <person name="Amaro C."/>
        </authorList>
    </citation>
    <scope>NUCLEOTIDE SEQUENCE</scope>
</reference>
<proteinExistence type="predicted"/>
<sequence length="42" mass="4579">MISLLFSGTSLYSLPLVNLLLLLSAELQTSSTLQHSQDVTIM</sequence>
<dbReference type="AlphaFoldDB" id="A0A0E9SKY5"/>
<feature type="signal peptide" evidence="1">
    <location>
        <begin position="1"/>
        <end position="19"/>
    </location>
</feature>
<dbReference type="EMBL" id="GBXM01066528">
    <property type="protein sequence ID" value="JAH42049.1"/>
    <property type="molecule type" value="Transcribed_RNA"/>
</dbReference>
<accession>A0A0E9SKY5</accession>
<evidence type="ECO:0000256" key="1">
    <source>
        <dbReference type="SAM" id="SignalP"/>
    </source>
</evidence>